<evidence type="ECO:0000259" key="1">
    <source>
        <dbReference type="Pfam" id="PF12215"/>
    </source>
</evidence>
<dbReference type="InterPro" id="IPR052566">
    <property type="entry name" value="Non-lysos_glucosylceramidase"/>
</dbReference>
<dbReference type="PROSITE" id="PS51257">
    <property type="entry name" value="PROKAR_LIPOPROTEIN"/>
    <property type="match status" value="1"/>
</dbReference>
<dbReference type="PANTHER" id="PTHR12654">
    <property type="entry name" value="BILE ACID BETA-GLUCOSIDASE-RELATED"/>
    <property type="match status" value="1"/>
</dbReference>
<dbReference type="AlphaFoldDB" id="X1VD04"/>
<dbReference type="Pfam" id="PF12215">
    <property type="entry name" value="Glyco_hydr_116N"/>
    <property type="match status" value="1"/>
</dbReference>
<gene>
    <name evidence="2" type="ORF">S12H4_50196</name>
</gene>
<reference evidence="2" key="1">
    <citation type="journal article" date="2014" name="Front. Microbiol.">
        <title>High frequency of phylogenetically diverse reductive dehalogenase-homologous genes in deep subseafloor sedimentary metagenomes.</title>
        <authorList>
            <person name="Kawai M."/>
            <person name="Futagami T."/>
            <person name="Toyoda A."/>
            <person name="Takaki Y."/>
            <person name="Nishi S."/>
            <person name="Hori S."/>
            <person name="Arai W."/>
            <person name="Tsubouchi T."/>
            <person name="Morono Y."/>
            <person name="Uchiyama I."/>
            <person name="Ito T."/>
            <person name="Fujiyama A."/>
            <person name="Inagaki F."/>
            <person name="Takami H."/>
        </authorList>
    </citation>
    <scope>NUCLEOTIDE SEQUENCE</scope>
    <source>
        <strain evidence="2">Expedition CK06-06</strain>
    </source>
</reference>
<organism evidence="2">
    <name type="scientific">marine sediment metagenome</name>
    <dbReference type="NCBI Taxonomy" id="412755"/>
    <lineage>
        <taxon>unclassified sequences</taxon>
        <taxon>metagenomes</taxon>
        <taxon>ecological metagenomes</taxon>
    </lineage>
</organism>
<dbReference type="InterPro" id="IPR024462">
    <property type="entry name" value="GH116_N"/>
</dbReference>
<sequence length="230" mass="25491">MKPLINSISFLLLIALYSCTGNKTVNDMTIKREFNDIYRGENLNRVAFPIGGMGAGMICLEGTGAISHVSVYNKPDIFNEPTMFAAISVKGLEHGAKVLEGPIPDWKVFGRPMSARGAPRTSYGFPRFDYAEFEARFPFGMVTLKDEEIPLDITLTGWSPFIPLDEDNSSLPCGALEYKFVNNGSKEVEAIFSYNTVNFMKQPGCKNSIKPISNGFILSNERSKESPELH</sequence>
<protein>
    <recommendedName>
        <fullName evidence="1">Glycosyl-hydrolase family 116 N-terminal domain-containing protein</fullName>
    </recommendedName>
</protein>
<proteinExistence type="predicted"/>
<accession>X1VD04</accession>
<feature type="domain" description="Glycosyl-hydrolase family 116 N-terminal" evidence="1">
    <location>
        <begin position="47"/>
        <end position="199"/>
    </location>
</feature>
<feature type="non-terminal residue" evidence="2">
    <location>
        <position position="230"/>
    </location>
</feature>
<dbReference type="EMBL" id="BARW01031581">
    <property type="protein sequence ID" value="GAJ04180.1"/>
    <property type="molecule type" value="Genomic_DNA"/>
</dbReference>
<dbReference type="PANTHER" id="PTHR12654:SF0">
    <property type="entry name" value="NON-LYSOSOMAL GLUCOSYLCERAMIDASE"/>
    <property type="match status" value="1"/>
</dbReference>
<name>X1VD04_9ZZZZ</name>
<comment type="caution">
    <text evidence="2">The sequence shown here is derived from an EMBL/GenBank/DDBJ whole genome shotgun (WGS) entry which is preliminary data.</text>
</comment>
<evidence type="ECO:0000313" key="2">
    <source>
        <dbReference type="EMBL" id="GAJ04180.1"/>
    </source>
</evidence>